<dbReference type="AlphaFoldDB" id="A0A6G1QX74"/>
<dbReference type="GO" id="GO:0005912">
    <property type="term" value="C:adherens junction"/>
    <property type="evidence" value="ECO:0007669"/>
    <property type="project" value="UniProtKB-SubCell"/>
</dbReference>
<evidence type="ECO:0000313" key="21">
    <source>
        <dbReference type="Proteomes" id="UP000503349"/>
    </source>
</evidence>
<dbReference type="Pfam" id="PF07686">
    <property type="entry name" value="V-set"/>
    <property type="match status" value="1"/>
</dbReference>
<keyword evidence="10 17" id="KW-1133">Transmembrane helix</keyword>
<keyword evidence="4" id="KW-1003">Cell membrane</keyword>
<evidence type="ECO:0000256" key="5">
    <source>
        <dbReference type="ARBA" id="ARBA00022692"/>
    </source>
</evidence>
<evidence type="ECO:0000256" key="13">
    <source>
        <dbReference type="ARBA" id="ARBA00023180"/>
    </source>
</evidence>
<feature type="domain" description="Ig-like" evidence="19">
    <location>
        <begin position="250"/>
        <end position="332"/>
    </location>
</feature>
<keyword evidence="8" id="KW-0130">Cell adhesion</keyword>
<dbReference type="Pfam" id="PF13927">
    <property type="entry name" value="Ig_3"/>
    <property type="match status" value="1"/>
</dbReference>
<name>A0A6G1QX74_CHAAH</name>
<feature type="region of interest" description="Disordered" evidence="16">
    <location>
        <begin position="376"/>
        <end position="402"/>
    </location>
</feature>
<evidence type="ECO:0000256" key="1">
    <source>
        <dbReference type="ARBA" id="ARBA00004162"/>
    </source>
</evidence>
<accession>A0A6G1QX74</accession>
<feature type="domain" description="Ig-like" evidence="19">
    <location>
        <begin position="29"/>
        <end position="147"/>
    </location>
</feature>
<dbReference type="InterPro" id="IPR007110">
    <property type="entry name" value="Ig-like_dom"/>
</dbReference>
<comment type="subcellular location">
    <subcellularLocation>
        <location evidence="2">Cell junction</location>
        <location evidence="2">Adherens junction</location>
    </subcellularLocation>
    <subcellularLocation>
        <location evidence="1">Cell membrane</location>
        <topology evidence="1">Single-pass membrane protein</topology>
    </subcellularLocation>
</comment>
<feature type="transmembrane region" description="Helical" evidence="17">
    <location>
        <begin position="347"/>
        <end position="370"/>
    </location>
</feature>
<keyword evidence="6 18" id="KW-0732">Signal</keyword>
<dbReference type="SMART" id="SM00409">
    <property type="entry name" value="IG"/>
    <property type="match status" value="3"/>
</dbReference>
<feature type="domain" description="Ig-like" evidence="19">
    <location>
        <begin position="152"/>
        <end position="239"/>
    </location>
</feature>
<dbReference type="Proteomes" id="UP000503349">
    <property type="component" value="Chromosome 1"/>
</dbReference>
<keyword evidence="9" id="KW-0965">Cell junction</keyword>
<dbReference type="GO" id="GO:0005886">
    <property type="term" value="C:plasma membrane"/>
    <property type="evidence" value="ECO:0007669"/>
    <property type="project" value="UniProtKB-SubCell"/>
</dbReference>
<comment type="similarity">
    <text evidence="3">Belongs to the nectin family.</text>
</comment>
<gene>
    <name evidence="20" type="ORF">EXN66_Car000298</name>
</gene>
<feature type="compositionally biased region" description="Gly residues" evidence="16">
    <location>
        <begin position="391"/>
        <end position="400"/>
    </location>
</feature>
<dbReference type="InterPro" id="IPR036179">
    <property type="entry name" value="Ig-like_dom_sf"/>
</dbReference>
<evidence type="ECO:0000256" key="9">
    <source>
        <dbReference type="ARBA" id="ARBA00022949"/>
    </source>
</evidence>
<reference evidence="20 21" key="1">
    <citation type="submission" date="2019-02" db="EMBL/GenBank/DDBJ databases">
        <title>Opniocepnalus argus genome.</title>
        <authorList>
            <person name="Zhou C."/>
            <person name="Xiao S."/>
        </authorList>
    </citation>
    <scope>NUCLEOTIDE SEQUENCE [LARGE SCALE GENOMIC DNA]</scope>
    <source>
        <strain evidence="20">OARG1902GOOAL</strain>
        <tissue evidence="20">Muscle</tissue>
    </source>
</reference>
<evidence type="ECO:0000256" key="8">
    <source>
        <dbReference type="ARBA" id="ARBA00022889"/>
    </source>
</evidence>
<dbReference type="InterPro" id="IPR052659">
    <property type="entry name" value="Nectin/PVR"/>
</dbReference>
<evidence type="ECO:0000256" key="12">
    <source>
        <dbReference type="ARBA" id="ARBA00023157"/>
    </source>
</evidence>
<evidence type="ECO:0000256" key="11">
    <source>
        <dbReference type="ARBA" id="ARBA00023136"/>
    </source>
</evidence>
<dbReference type="InterPro" id="IPR003599">
    <property type="entry name" value="Ig_sub"/>
</dbReference>
<evidence type="ECO:0000256" key="16">
    <source>
        <dbReference type="SAM" id="MobiDB-lite"/>
    </source>
</evidence>
<dbReference type="GO" id="GO:0007155">
    <property type="term" value="P:cell adhesion"/>
    <property type="evidence" value="ECO:0007669"/>
    <property type="project" value="UniProtKB-KW"/>
</dbReference>
<dbReference type="PROSITE" id="PS50835">
    <property type="entry name" value="IG_LIKE"/>
    <property type="match status" value="3"/>
</dbReference>
<dbReference type="Gene3D" id="2.60.40.10">
    <property type="entry name" value="Immunoglobulins"/>
    <property type="match status" value="3"/>
</dbReference>
<dbReference type="OrthoDB" id="6413693at2759"/>
<keyword evidence="11 17" id="KW-0472">Membrane</keyword>
<dbReference type="SUPFAM" id="SSF48726">
    <property type="entry name" value="Immunoglobulin"/>
    <property type="match status" value="3"/>
</dbReference>
<dbReference type="PANTHER" id="PTHR47387">
    <property type="entry name" value="NECTIN-2"/>
    <property type="match status" value="1"/>
</dbReference>
<organism evidence="20 21">
    <name type="scientific">Channa argus</name>
    <name type="common">Northern snakehead</name>
    <name type="synonym">Ophicephalus argus</name>
    <dbReference type="NCBI Taxonomy" id="215402"/>
    <lineage>
        <taxon>Eukaryota</taxon>
        <taxon>Metazoa</taxon>
        <taxon>Chordata</taxon>
        <taxon>Craniata</taxon>
        <taxon>Vertebrata</taxon>
        <taxon>Euteleostomi</taxon>
        <taxon>Actinopterygii</taxon>
        <taxon>Neopterygii</taxon>
        <taxon>Teleostei</taxon>
        <taxon>Neoteleostei</taxon>
        <taxon>Acanthomorphata</taxon>
        <taxon>Anabantaria</taxon>
        <taxon>Anabantiformes</taxon>
        <taxon>Channoidei</taxon>
        <taxon>Channidae</taxon>
        <taxon>Channa</taxon>
    </lineage>
</organism>
<dbReference type="InterPro" id="IPR013162">
    <property type="entry name" value="CD80_C2-set"/>
</dbReference>
<evidence type="ECO:0000259" key="19">
    <source>
        <dbReference type="PROSITE" id="PS50835"/>
    </source>
</evidence>
<dbReference type="InterPro" id="IPR013106">
    <property type="entry name" value="Ig_V-set"/>
</dbReference>
<protein>
    <recommendedName>
        <fullName evidence="15">Nectin cell adhesion molecule 3</fullName>
    </recommendedName>
</protein>
<keyword evidence="12" id="KW-1015">Disulfide bond</keyword>
<dbReference type="Pfam" id="PF08205">
    <property type="entry name" value="C2-set_2"/>
    <property type="match status" value="1"/>
</dbReference>
<evidence type="ECO:0000256" key="14">
    <source>
        <dbReference type="ARBA" id="ARBA00023319"/>
    </source>
</evidence>
<feature type="signal peptide" evidence="18">
    <location>
        <begin position="1"/>
        <end position="34"/>
    </location>
</feature>
<reference evidence="21" key="2">
    <citation type="submission" date="2019-02" db="EMBL/GenBank/DDBJ databases">
        <title>Opniocepnalus argus Var Kimnra genome.</title>
        <authorList>
            <person name="Zhou C."/>
            <person name="Xiao S."/>
        </authorList>
    </citation>
    <scope>NUCLEOTIDE SEQUENCE [LARGE SCALE GENOMIC DNA]</scope>
</reference>
<evidence type="ECO:0000256" key="17">
    <source>
        <dbReference type="SAM" id="Phobius"/>
    </source>
</evidence>
<evidence type="ECO:0000256" key="4">
    <source>
        <dbReference type="ARBA" id="ARBA00022475"/>
    </source>
</evidence>
<evidence type="ECO:0000256" key="2">
    <source>
        <dbReference type="ARBA" id="ARBA00004536"/>
    </source>
</evidence>
<evidence type="ECO:0000256" key="3">
    <source>
        <dbReference type="ARBA" id="ARBA00007810"/>
    </source>
</evidence>
<evidence type="ECO:0000256" key="15">
    <source>
        <dbReference type="ARBA" id="ARBA00082570"/>
    </source>
</evidence>
<dbReference type="InterPro" id="IPR013783">
    <property type="entry name" value="Ig-like_fold"/>
</dbReference>
<evidence type="ECO:0000256" key="7">
    <source>
        <dbReference type="ARBA" id="ARBA00022737"/>
    </source>
</evidence>
<proteinExistence type="inferred from homology"/>
<evidence type="ECO:0000256" key="6">
    <source>
        <dbReference type="ARBA" id="ARBA00022729"/>
    </source>
</evidence>
<keyword evidence="13" id="KW-0325">Glycoprotein</keyword>
<evidence type="ECO:0000256" key="18">
    <source>
        <dbReference type="SAM" id="SignalP"/>
    </source>
</evidence>
<evidence type="ECO:0000256" key="10">
    <source>
        <dbReference type="ARBA" id="ARBA00022989"/>
    </source>
</evidence>
<dbReference type="PANTHER" id="PTHR47387:SF1">
    <property type="entry name" value="NECTIN-2"/>
    <property type="match status" value="1"/>
</dbReference>
<keyword evidence="21" id="KW-1185">Reference proteome</keyword>
<dbReference type="SMART" id="SM00406">
    <property type="entry name" value="IGv"/>
    <property type="match status" value="1"/>
</dbReference>
<evidence type="ECO:0000313" key="20">
    <source>
        <dbReference type="EMBL" id="KAF3707125.1"/>
    </source>
</evidence>
<keyword evidence="7" id="KW-0677">Repeat</keyword>
<dbReference type="FunFam" id="2.60.40.10:FF:000298">
    <property type="entry name" value="Nectin cell adhesion molecule 3"/>
    <property type="match status" value="1"/>
</dbReference>
<feature type="chain" id="PRO_5026266669" description="Nectin cell adhesion molecule 3" evidence="18">
    <location>
        <begin position="35"/>
        <end position="547"/>
    </location>
</feature>
<keyword evidence="14" id="KW-0393">Immunoglobulin domain</keyword>
<keyword evidence="5 17" id="KW-0812">Transmembrane</keyword>
<sequence>MARDYAARWPVSPARNTWLVAAAILLLAPQDIRAQKVRVDEELEAYPTESVDLRCEFVDRGGRTKLTQVSWIWEPVDGQRDNIAVYHPIYGQSFPNLSFKDRVVFLHNTLENPSIRISNLRMSDAGRYTCEYATYPSGNEQGTTTLVMLAKPRNSANMVTVQAGTKSVVVAQCEAAEGKPAATIKWVGSVGGNHSTSTTNGPDGTVTVRSEYRLVPTSADNGRDVTCVVEQRTQERPWSYTIKLSVEYPPTVSIEGYDNNWYVGRSDARLLCLANANPAPTTITWTTASGSLPDTVVVDGNQLTVRKVNDAVNTTFTCEVKNKHGASRHQITTIVIEALEDPSSAGVVAGAVIGSLLALLLVVALIAVLLTRSRRQQRRGYPSGGDSIATGSGGSNGGDYGNKARLLFSGTGNNGSKNGTSANNNGPIYTYREGCDATGTLTEKANDVHHHHLHHSSTGNPPTSHDILLCGNMGDAERRKFTLDDSLEDEEERYDGFGGVGGGGNMLPPAYHVRRGHGSEEEMDVYLDDDMESQRDGSVISRTAIYV</sequence>
<dbReference type="EMBL" id="CM015712">
    <property type="protein sequence ID" value="KAF3707125.1"/>
    <property type="molecule type" value="Genomic_DNA"/>
</dbReference>
<dbReference type="FunFam" id="2.60.40.10:FF:002207">
    <property type="entry name" value="Poliovirus receptor-related 2 like"/>
    <property type="match status" value="1"/>
</dbReference>